<dbReference type="InterPro" id="IPR025887">
    <property type="entry name" value="Glyco_hydro_31_N_dom"/>
</dbReference>
<evidence type="ECO:0000256" key="2">
    <source>
        <dbReference type="RuleBase" id="RU361185"/>
    </source>
</evidence>
<evidence type="ECO:0000259" key="6">
    <source>
        <dbReference type="Pfam" id="PF17137"/>
    </source>
</evidence>
<dbReference type="SUPFAM" id="SSF51445">
    <property type="entry name" value="(Trans)glycosidases"/>
    <property type="match status" value="1"/>
</dbReference>
<keyword evidence="3" id="KW-0732">Signal</keyword>
<dbReference type="PANTHER" id="PTHR43863:SF2">
    <property type="entry name" value="MALTASE-GLUCOAMYLASE"/>
    <property type="match status" value="1"/>
</dbReference>
<name>A0A7Y3RK11_9PROT</name>
<dbReference type="AlphaFoldDB" id="A0A7Y3RK11"/>
<dbReference type="InterPro" id="IPR051816">
    <property type="entry name" value="Glycosyl_Hydrolase_31"/>
</dbReference>
<dbReference type="InterPro" id="IPR048395">
    <property type="entry name" value="Glyco_hydro_31_C"/>
</dbReference>
<dbReference type="SUPFAM" id="SSF51011">
    <property type="entry name" value="Glycosyl hydrolase domain"/>
    <property type="match status" value="1"/>
</dbReference>
<feature type="domain" description="Glycoside hydrolase family 31 N-terminal" evidence="5">
    <location>
        <begin position="50"/>
        <end position="207"/>
    </location>
</feature>
<sequence>MSLRRLASTLAALALLVVIAACGDRKEPDALKPEITRTSVTLRGDDGRRLRLTAYGEAILRVQIAERDEEFLPDGHYQMVVSHDWDGELTLMEDMDHAYIFATSQVEARISKDSLEAAFFRPNDPVPLLAEAGPLSWSEGKIEVQFVPAETERFTGLGHGFYGRSPSIDLKGQKIRRNYGSEQIEQAPLIVPFFMSSKGYGLFLNSMLPNEFRFGFEGEFSIEIEDPNDRGQMDYFFIAGPDVPAMLDNYTQLTGRPRLPMKSVFGLQLSDKGHDHTSDTPSDEDWWKKKIEQHRAAGYPLDHVVNDNRWRAAGGKRCESKLAWDSGRYPDPASYKAWLDAQGLTLTLDFNRCIAKYTDGWEPAFNLPDPGSVDFADSAPDLTNPDFRRWFWSAFHDNALDPSLGFPGDALWIDEFDEQGAAPKGQVLHNGATSGEMRNYWFFLIAQALVAEGWDKAELESRPFVWVRGMTAGAQRYATLWSGDIYPNYDDMKGQVRAMQLAGLSGFPFWGHDAGGFFDWNEGVGPDEQLYQQWGMALGAFSPIWKPHGMGQSRWPLDRSDESQAAAAKFSRLRYALMPYTYTFAHVAAETGTPIIRPMMFDDLSSNEAWARDLQFMFGDSLLVAPQTDDSGTVEVWLPEGSWFDFFTGERRAGGQVLKINVAPSDLPVFVKAGSIIPTRDPAASTAFLDKSHLELTVYAGRDGAFTLVEDDDRTEAYRDGARRLTTVDFDDAAKTLSIVADGTFEGANLQRRYTICFVGVGEAARVFVDGEEMPASFEDGVLEVSVPMRRVDKPLRVSFG</sequence>
<dbReference type="SUPFAM" id="SSF74650">
    <property type="entry name" value="Galactose mutarotase-like"/>
    <property type="match status" value="1"/>
</dbReference>
<keyword evidence="2" id="KW-0378">Hydrolase</keyword>
<dbReference type="InterPro" id="IPR017853">
    <property type="entry name" value="GH"/>
</dbReference>
<dbReference type="InterPro" id="IPR000322">
    <property type="entry name" value="Glyco_hydro_31_TIM"/>
</dbReference>
<accession>A0A7Y3RK11</accession>
<dbReference type="InterPro" id="IPR033403">
    <property type="entry name" value="DUF5110"/>
</dbReference>
<reference evidence="8 9" key="1">
    <citation type="submission" date="2020-05" db="EMBL/GenBank/DDBJ databases">
        <title>Parvularcula mediterraneae sp. nov., isolated from polypropylene straw from shallow seawater of the seashore of Laganas in Zakynthos island, Greece.</title>
        <authorList>
            <person name="Szabo I."/>
            <person name="Al-Omari J."/>
            <person name="Rado J."/>
            <person name="Szerdahelyi G.S."/>
        </authorList>
    </citation>
    <scope>NUCLEOTIDE SEQUENCE [LARGE SCALE GENOMIC DNA]</scope>
    <source>
        <strain evidence="8 9">ZS-1/3</strain>
    </source>
</reference>
<dbReference type="PROSITE" id="PS51257">
    <property type="entry name" value="PROKAR_LIPOPROTEIN"/>
    <property type="match status" value="1"/>
</dbReference>
<dbReference type="Pfam" id="PF17137">
    <property type="entry name" value="DUF5110"/>
    <property type="match status" value="1"/>
</dbReference>
<dbReference type="CDD" id="cd14752">
    <property type="entry name" value="GH31_N"/>
    <property type="match status" value="1"/>
</dbReference>
<dbReference type="EMBL" id="JABFCX010000002">
    <property type="protein sequence ID" value="NNU15451.1"/>
    <property type="molecule type" value="Genomic_DNA"/>
</dbReference>
<evidence type="ECO:0000256" key="1">
    <source>
        <dbReference type="ARBA" id="ARBA00007806"/>
    </source>
</evidence>
<feature type="domain" description="DUF5110" evidence="6">
    <location>
        <begin position="694"/>
        <end position="760"/>
    </location>
</feature>
<dbReference type="Pfam" id="PF01055">
    <property type="entry name" value="Glyco_hydro_31_2nd"/>
    <property type="match status" value="1"/>
</dbReference>
<dbReference type="GO" id="GO:0004553">
    <property type="term" value="F:hydrolase activity, hydrolyzing O-glycosyl compounds"/>
    <property type="evidence" value="ECO:0007669"/>
    <property type="project" value="InterPro"/>
</dbReference>
<dbReference type="RefSeq" id="WP_173196929.1">
    <property type="nucleotide sequence ID" value="NZ_JABFCX010000002.1"/>
</dbReference>
<keyword evidence="9" id="KW-1185">Reference proteome</keyword>
<evidence type="ECO:0000259" key="4">
    <source>
        <dbReference type="Pfam" id="PF01055"/>
    </source>
</evidence>
<dbReference type="Proteomes" id="UP000536835">
    <property type="component" value="Unassembled WGS sequence"/>
</dbReference>
<evidence type="ECO:0000313" key="9">
    <source>
        <dbReference type="Proteomes" id="UP000536835"/>
    </source>
</evidence>
<dbReference type="PANTHER" id="PTHR43863">
    <property type="entry name" value="HYDROLASE, PUTATIVE (AFU_ORTHOLOGUE AFUA_1G03140)-RELATED"/>
    <property type="match status" value="1"/>
</dbReference>
<gene>
    <name evidence="8" type="ORF">HK107_03805</name>
</gene>
<dbReference type="GO" id="GO:0005975">
    <property type="term" value="P:carbohydrate metabolic process"/>
    <property type="evidence" value="ECO:0007669"/>
    <property type="project" value="InterPro"/>
</dbReference>
<dbReference type="GO" id="GO:0030246">
    <property type="term" value="F:carbohydrate binding"/>
    <property type="evidence" value="ECO:0007669"/>
    <property type="project" value="InterPro"/>
</dbReference>
<feature type="signal peptide" evidence="3">
    <location>
        <begin position="1"/>
        <end position="20"/>
    </location>
</feature>
<feature type="domain" description="Glycosyl hydrolase family 31 C-terminal" evidence="7">
    <location>
        <begin position="592"/>
        <end position="677"/>
    </location>
</feature>
<feature type="domain" description="Glycoside hydrolase family 31 TIM barrel" evidence="4">
    <location>
        <begin position="258"/>
        <end position="583"/>
    </location>
</feature>
<feature type="chain" id="PRO_5030904306" evidence="3">
    <location>
        <begin position="21"/>
        <end position="801"/>
    </location>
</feature>
<evidence type="ECO:0000259" key="7">
    <source>
        <dbReference type="Pfam" id="PF21365"/>
    </source>
</evidence>
<dbReference type="InterPro" id="IPR011013">
    <property type="entry name" value="Gal_mutarotase_sf_dom"/>
</dbReference>
<evidence type="ECO:0000259" key="5">
    <source>
        <dbReference type="Pfam" id="PF13802"/>
    </source>
</evidence>
<dbReference type="Gene3D" id="2.60.40.1760">
    <property type="entry name" value="glycosyl hydrolase (family 31)"/>
    <property type="match status" value="1"/>
</dbReference>
<dbReference type="InterPro" id="IPR013780">
    <property type="entry name" value="Glyco_hydro_b"/>
</dbReference>
<dbReference type="Gene3D" id="2.60.40.1180">
    <property type="entry name" value="Golgi alpha-mannosidase II"/>
    <property type="match status" value="2"/>
</dbReference>
<comment type="caution">
    <text evidence="8">The sequence shown here is derived from an EMBL/GenBank/DDBJ whole genome shotgun (WGS) entry which is preliminary data.</text>
</comment>
<protein>
    <submittedName>
        <fullName evidence="8">DUF5110 domain-containing protein</fullName>
    </submittedName>
</protein>
<keyword evidence="2" id="KW-0326">Glycosidase</keyword>
<proteinExistence type="inferred from homology"/>
<evidence type="ECO:0000313" key="8">
    <source>
        <dbReference type="EMBL" id="NNU15451.1"/>
    </source>
</evidence>
<evidence type="ECO:0000256" key="3">
    <source>
        <dbReference type="SAM" id="SignalP"/>
    </source>
</evidence>
<dbReference type="Gene3D" id="3.20.20.80">
    <property type="entry name" value="Glycosidases"/>
    <property type="match status" value="1"/>
</dbReference>
<comment type="similarity">
    <text evidence="1 2">Belongs to the glycosyl hydrolase 31 family.</text>
</comment>
<organism evidence="8 9">
    <name type="scientific">Parvularcula mediterranea</name>
    <dbReference type="NCBI Taxonomy" id="2732508"/>
    <lineage>
        <taxon>Bacteria</taxon>
        <taxon>Pseudomonadati</taxon>
        <taxon>Pseudomonadota</taxon>
        <taxon>Alphaproteobacteria</taxon>
        <taxon>Parvularculales</taxon>
        <taxon>Parvularculaceae</taxon>
        <taxon>Parvularcula</taxon>
    </lineage>
</organism>
<dbReference type="Pfam" id="PF21365">
    <property type="entry name" value="Glyco_hydro_31_3rd"/>
    <property type="match status" value="1"/>
</dbReference>
<dbReference type="Pfam" id="PF13802">
    <property type="entry name" value="Gal_mutarotas_2"/>
    <property type="match status" value="1"/>
</dbReference>